<sequence>MVACCLFDQQESFTQFSHETTHEPVNKNERITMGAILGDHVSVAEWATNRQHPIAIINLWLILWALWKDAQLIVGMIESNVTD</sequence>
<keyword evidence="2" id="KW-1185">Reference proteome</keyword>
<evidence type="ECO:0000313" key="1">
    <source>
        <dbReference type="EMBL" id="KAK4002261.1"/>
    </source>
</evidence>
<evidence type="ECO:0000313" key="2">
    <source>
        <dbReference type="Proteomes" id="UP001234178"/>
    </source>
</evidence>
<comment type="caution">
    <text evidence="1">The sequence shown here is derived from an EMBL/GenBank/DDBJ whole genome shotgun (WGS) entry which is preliminary data.</text>
</comment>
<gene>
    <name evidence="1" type="ORF">OUZ56_004102</name>
</gene>
<reference evidence="1 2" key="1">
    <citation type="journal article" date="2023" name="Nucleic Acids Res.">
        <title>The hologenome of Daphnia magna reveals possible DNA methylation and microbiome-mediated evolution of the host genome.</title>
        <authorList>
            <person name="Chaturvedi A."/>
            <person name="Li X."/>
            <person name="Dhandapani V."/>
            <person name="Marshall H."/>
            <person name="Kissane S."/>
            <person name="Cuenca-Cambronero M."/>
            <person name="Asole G."/>
            <person name="Calvet F."/>
            <person name="Ruiz-Romero M."/>
            <person name="Marangio P."/>
            <person name="Guigo R."/>
            <person name="Rago D."/>
            <person name="Mirbahai L."/>
            <person name="Eastwood N."/>
            <person name="Colbourne J.K."/>
            <person name="Zhou J."/>
            <person name="Mallon E."/>
            <person name="Orsini L."/>
        </authorList>
    </citation>
    <scope>NUCLEOTIDE SEQUENCE [LARGE SCALE GENOMIC DNA]</scope>
    <source>
        <strain evidence="1">LRV0_1</strain>
    </source>
</reference>
<organism evidence="1 2">
    <name type="scientific">Daphnia magna</name>
    <dbReference type="NCBI Taxonomy" id="35525"/>
    <lineage>
        <taxon>Eukaryota</taxon>
        <taxon>Metazoa</taxon>
        <taxon>Ecdysozoa</taxon>
        <taxon>Arthropoda</taxon>
        <taxon>Crustacea</taxon>
        <taxon>Branchiopoda</taxon>
        <taxon>Diplostraca</taxon>
        <taxon>Cladocera</taxon>
        <taxon>Anomopoda</taxon>
        <taxon>Daphniidae</taxon>
        <taxon>Daphnia</taxon>
    </lineage>
</organism>
<protein>
    <submittedName>
        <fullName evidence="1">Uncharacterized protein</fullName>
    </submittedName>
</protein>
<name>A0ABQ9YNY1_9CRUS</name>
<dbReference type="Proteomes" id="UP001234178">
    <property type="component" value="Unassembled WGS sequence"/>
</dbReference>
<accession>A0ABQ9YNY1</accession>
<dbReference type="EMBL" id="JAOYFB010000001">
    <property type="protein sequence ID" value="KAK4002261.1"/>
    <property type="molecule type" value="Genomic_DNA"/>
</dbReference>
<proteinExistence type="predicted"/>